<dbReference type="GO" id="GO:0003677">
    <property type="term" value="F:DNA binding"/>
    <property type="evidence" value="ECO:0007669"/>
    <property type="project" value="InterPro"/>
</dbReference>
<dbReference type="CDD" id="cd00093">
    <property type="entry name" value="HTH_XRE"/>
    <property type="match status" value="1"/>
</dbReference>
<dbReference type="InterPro" id="IPR046025">
    <property type="entry name" value="DUF5983"/>
</dbReference>
<organism evidence="2 3">
    <name type="scientific">Priestia megaterium</name>
    <name type="common">Bacillus megaterium</name>
    <dbReference type="NCBI Taxonomy" id="1404"/>
    <lineage>
        <taxon>Bacteria</taxon>
        <taxon>Bacillati</taxon>
        <taxon>Bacillota</taxon>
        <taxon>Bacilli</taxon>
        <taxon>Bacillales</taxon>
        <taxon>Bacillaceae</taxon>
        <taxon>Priestia</taxon>
    </lineage>
</organism>
<gene>
    <name evidence="2" type="ORF">FDZ14_30570</name>
</gene>
<name>A0A6M6E4A7_PRIMG</name>
<dbReference type="EMBL" id="CP045273">
    <property type="protein sequence ID" value="QJX80434.1"/>
    <property type="molecule type" value="Genomic_DNA"/>
</dbReference>
<feature type="domain" description="HTH cro/C1-type" evidence="1">
    <location>
        <begin position="42"/>
        <end position="96"/>
    </location>
</feature>
<keyword evidence="2" id="KW-0614">Plasmid</keyword>
<dbReference type="InterPro" id="IPR010982">
    <property type="entry name" value="Lambda_DNA-bd_dom_sf"/>
</dbReference>
<evidence type="ECO:0000313" key="2">
    <source>
        <dbReference type="EMBL" id="QJX80434.1"/>
    </source>
</evidence>
<protein>
    <submittedName>
        <fullName evidence="2">Helix-turn-helix domain-containing protein</fullName>
    </submittedName>
</protein>
<dbReference type="InterPro" id="IPR001387">
    <property type="entry name" value="Cro/C1-type_HTH"/>
</dbReference>
<dbReference type="AlphaFoldDB" id="A0A6M6E4A7"/>
<dbReference type="PROSITE" id="PS50943">
    <property type="entry name" value="HTH_CROC1"/>
    <property type="match status" value="1"/>
</dbReference>
<dbReference type="SMART" id="SM00530">
    <property type="entry name" value="HTH_XRE"/>
    <property type="match status" value="1"/>
</dbReference>
<dbReference type="Pfam" id="PF19419">
    <property type="entry name" value="DUF5983"/>
    <property type="match status" value="1"/>
</dbReference>
<accession>A0A6M6E4A7</accession>
<dbReference type="Proteomes" id="UP000501076">
    <property type="component" value="Plasmid pFDU301A"/>
</dbReference>
<sequence length="206" mass="24448">MPYLITLLLFFLNYFFTDYNISVNTKRRRRCSMNRYEIGKLIKTLREEVNIEIKELAEKIGLADRSLKDIEEGHRAPGKKTLERIALAVGKPYNFFEPEHLLSNKKSIEQKISEVEICRMITLSTGHIERTTRDYLENPDRKELVVYDKTEYGYFIHLDSEYLEEILHNVPKDLLSVIRFAQRNNCEWLCLDCDGPFTDKLPTYEW</sequence>
<reference evidence="2 3" key="1">
    <citation type="submission" date="2019-10" db="EMBL/GenBank/DDBJ databases">
        <title>Complete genome sequences for adaption low water activity.</title>
        <authorList>
            <person name="Zhao L."/>
            <person name="Zhong J."/>
        </authorList>
    </citation>
    <scope>NUCLEOTIDE SEQUENCE [LARGE SCALE GENOMIC DNA]</scope>
    <source>
        <strain evidence="2 3">FDU301</strain>
        <plasmid evidence="3">pfdu301a</plasmid>
    </source>
</reference>
<evidence type="ECO:0000313" key="3">
    <source>
        <dbReference type="Proteomes" id="UP000501076"/>
    </source>
</evidence>
<dbReference type="Gene3D" id="1.10.260.40">
    <property type="entry name" value="lambda repressor-like DNA-binding domains"/>
    <property type="match status" value="1"/>
</dbReference>
<geneLocation type="plasmid" evidence="3">
    <name>pfdu301a</name>
</geneLocation>
<evidence type="ECO:0000259" key="1">
    <source>
        <dbReference type="PROSITE" id="PS50943"/>
    </source>
</evidence>
<dbReference type="Pfam" id="PF01381">
    <property type="entry name" value="HTH_3"/>
    <property type="match status" value="1"/>
</dbReference>
<dbReference type="SUPFAM" id="SSF47413">
    <property type="entry name" value="lambda repressor-like DNA-binding domains"/>
    <property type="match status" value="1"/>
</dbReference>
<proteinExistence type="predicted"/>